<dbReference type="SUPFAM" id="SSF90002">
    <property type="entry name" value="Hypothetical protein YjiA, C-terminal domain"/>
    <property type="match status" value="1"/>
</dbReference>
<feature type="domain" description="CobW C-terminal" evidence="2">
    <location>
        <begin position="254"/>
        <end position="374"/>
    </location>
</feature>
<dbReference type="AlphaFoldDB" id="A0A506U0K2"/>
<dbReference type="Pfam" id="PF02492">
    <property type="entry name" value="cobW"/>
    <property type="match status" value="1"/>
</dbReference>
<dbReference type="EMBL" id="VHLG01000028">
    <property type="protein sequence ID" value="TPW26495.1"/>
    <property type="molecule type" value="Genomic_DNA"/>
</dbReference>
<evidence type="ECO:0000256" key="1">
    <source>
        <dbReference type="ARBA" id="ARBA00045658"/>
    </source>
</evidence>
<comment type="caution">
    <text evidence="3">The sequence shown here is derived from an EMBL/GenBank/DDBJ whole genome shotgun (WGS) entry which is preliminary data.</text>
</comment>
<evidence type="ECO:0000313" key="4">
    <source>
        <dbReference type="Proteomes" id="UP000318801"/>
    </source>
</evidence>
<sequence length="403" mass="44882">MTLPVTILNGFLGAGKTTLLQNLLVQAHEREDICIGVIVNELSPLDIDGETLDAVEMLAFKSQRLASVPAGSISAPDGLARFRQAVDTIIANPRITHLLIETSGSTHPWPLISMMRQIPELTLHGFLSVVDALVLSQDYDFGRTIMSAAATNLAAGKRGVENLMAEQIMFASRVLLSKADRLTPDALQTIGSAIHPLNPYVDIIGVQWGNIPLDAVTGLPEYDYHRIEKLGNELTDWEAEHGAEPVSNPISYRIGSRELNDPRPFHPSRLWETYNRYLGIGIYRSKGFFWLPSRSNLVLLWNQTAGNIGLQIINHWKVSLLEDETLQLLPEEISGMKEKLTGYPPEFGDRQCRLTIIGDEEQLDEFVSALRKCFCTPTEIAAWKRGEPFDDPWPKNVETLSFG</sequence>
<dbReference type="SMART" id="SM00833">
    <property type="entry name" value="CobW_C"/>
    <property type="match status" value="1"/>
</dbReference>
<dbReference type="OrthoDB" id="9808822at2"/>
<protein>
    <submittedName>
        <fullName evidence="3">Cobalamin biosynthesis protein CobW</fullName>
    </submittedName>
</protein>
<name>A0A506U0K2_9HYPH</name>
<dbReference type="InterPro" id="IPR003495">
    <property type="entry name" value="CobW/HypB/UreG_nucleotide-bd"/>
</dbReference>
<keyword evidence="4" id="KW-1185">Reference proteome</keyword>
<reference evidence="3 4" key="1">
    <citation type="submission" date="2019-06" db="EMBL/GenBank/DDBJ databases">
        <authorList>
            <person name="Li M."/>
        </authorList>
    </citation>
    <scope>NUCLEOTIDE SEQUENCE [LARGE SCALE GENOMIC DNA]</scope>
    <source>
        <strain evidence="3 4">BGMRC2036</strain>
    </source>
</reference>
<dbReference type="SUPFAM" id="SSF52540">
    <property type="entry name" value="P-loop containing nucleoside triphosphate hydrolases"/>
    <property type="match status" value="1"/>
</dbReference>
<accession>A0A506U0K2</accession>
<dbReference type="InterPro" id="IPR027417">
    <property type="entry name" value="P-loop_NTPase"/>
</dbReference>
<proteinExistence type="predicted"/>
<dbReference type="PANTHER" id="PTHR43603:SF1">
    <property type="entry name" value="ZINC-REGULATED GTPASE METALLOPROTEIN ACTIVATOR 1"/>
    <property type="match status" value="1"/>
</dbReference>
<dbReference type="RefSeq" id="WP_141151211.1">
    <property type="nucleotide sequence ID" value="NZ_VHLG01000028.1"/>
</dbReference>
<evidence type="ECO:0000313" key="3">
    <source>
        <dbReference type="EMBL" id="TPW26495.1"/>
    </source>
</evidence>
<comment type="function">
    <text evidence="1">Zinc chaperone that directly transfers zinc cofactor to target proteins, thereby activating them. Zinc is transferred from the CXCC motif in the GTPase domain to the zinc binding site in target proteins in a process requiring GTP hydrolysis.</text>
</comment>
<dbReference type="InterPro" id="IPR051927">
    <property type="entry name" value="Zn_Chap_cDPG_Synth"/>
</dbReference>
<dbReference type="PANTHER" id="PTHR43603">
    <property type="entry name" value="COBW DOMAIN-CONTAINING PROTEIN DDB_G0274527"/>
    <property type="match status" value="1"/>
</dbReference>
<dbReference type="Pfam" id="PF07683">
    <property type="entry name" value="CobW_C"/>
    <property type="match status" value="1"/>
</dbReference>
<organism evidence="3 4">
    <name type="scientific">Martelella alba</name>
    <dbReference type="NCBI Taxonomy" id="2590451"/>
    <lineage>
        <taxon>Bacteria</taxon>
        <taxon>Pseudomonadati</taxon>
        <taxon>Pseudomonadota</taxon>
        <taxon>Alphaproteobacteria</taxon>
        <taxon>Hyphomicrobiales</taxon>
        <taxon>Aurantimonadaceae</taxon>
        <taxon>Martelella</taxon>
    </lineage>
</organism>
<gene>
    <name evidence="3" type="ORF">FJU08_22120</name>
</gene>
<dbReference type="Gene3D" id="3.40.50.300">
    <property type="entry name" value="P-loop containing nucleotide triphosphate hydrolases"/>
    <property type="match status" value="1"/>
</dbReference>
<evidence type="ECO:0000259" key="2">
    <source>
        <dbReference type="SMART" id="SM00833"/>
    </source>
</evidence>
<dbReference type="Proteomes" id="UP000318801">
    <property type="component" value="Unassembled WGS sequence"/>
</dbReference>
<dbReference type="InterPro" id="IPR011629">
    <property type="entry name" value="CobW-like_C"/>
</dbReference>